<feature type="non-terminal residue" evidence="2">
    <location>
        <position position="252"/>
    </location>
</feature>
<sequence length="252" mass="28449">MSTTTIDEATAAHSSPDSIDTLNTETNANDCAAATTQSISSFLSLPPEIRTMVCTEYFFLVSANQDGTFHFTYNVRHYSQLACITEAKQVHLICILLALCKQINQEAKSLFWSSMTFRSAFPDGRLLHTSAHLFQVLPYLTCHPLVLPLHSVHHIQLELFYNEPSMSVLSKFWDLARFGSNNLKLKLVWYGDPSNPRPLKHGPLCTSVSCERSLVINFYHKIRALQRELEERNVSLALTGEEKLKLLTELSS</sequence>
<reference evidence="2" key="1">
    <citation type="journal article" date="2021" name="J Fungi (Basel)">
        <title>Virulence traits and population genomics of the black yeast Aureobasidium melanogenum.</title>
        <authorList>
            <person name="Cernosa A."/>
            <person name="Sun X."/>
            <person name="Gostincar C."/>
            <person name="Fang C."/>
            <person name="Gunde-Cimerman N."/>
            <person name="Song Z."/>
        </authorList>
    </citation>
    <scope>NUCLEOTIDE SEQUENCE</scope>
    <source>
        <strain evidence="2">EXF-8016</strain>
    </source>
</reference>
<comment type="caution">
    <text evidence="2">The sequence shown here is derived from an EMBL/GenBank/DDBJ whole genome shotgun (WGS) entry which is preliminary data.</text>
</comment>
<evidence type="ECO:0000256" key="1">
    <source>
        <dbReference type="SAM" id="MobiDB-lite"/>
    </source>
</evidence>
<name>A0A9P8G7Q6_AURME</name>
<reference evidence="2" key="2">
    <citation type="submission" date="2021-08" db="EMBL/GenBank/DDBJ databases">
        <authorList>
            <person name="Gostincar C."/>
            <person name="Sun X."/>
            <person name="Song Z."/>
            <person name="Gunde-Cimerman N."/>
        </authorList>
    </citation>
    <scope>NUCLEOTIDE SEQUENCE</scope>
    <source>
        <strain evidence="2">EXF-8016</strain>
    </source>
</reference>
<dbReference type="EMBL" id="JAHFYH010000135">
    <property type="protein sequence ID" value="KAH0211548.1"/>
    <property type="molecule type" value="Genomic_DNA"/>
</dbReference>
<dbReference type="Proteomes" id="UP000767238">
    <property type="component" value="Unassembled WGS sequence"/>
</dbReference>
<protein>
    <submittedName>
        <fullName evidence="2">Uncharacterized protein</fullName>
    </submittedName>
</protein>
<evidence type="ECO:0000313" key="2">
    <source>
        <dbReference type="EMBL" id="KAH0211548.1"/>
    </source>
</evidence>
<organism evidence="2 3">
    <name type="scientific">Aureobasidium melanogenum</name>
    <name type="common">Aureobasidium pullulans var. melanogenum</name>
    <dbReference type="NCBI Taxonomy" id="46634"/>
    <lineage>
        <taxon>Eukaryota</taxon>
        <taxon>Fungi</taxon>
        <taxon>Dikarya</taxon>
        <taxon>Ascomycota</taxon>
        <taxon>Pezizomycotina</taxon>
        <taxon>Dothideomycetes</taxon>
        <taxon>Dothideomycetidae</taxon>
        <taxon>Dothideales</taxon>
        <taxon>Saccotheciaceae</taxon>
        <taxon>Aureobasidium</taxon>
    </lineage>
</organism>
<feature type="region of interest" description="Disordered" evidence="1">
    <location>
        <begin position="1"/>
        <end position="21"/>
    </location>
</feature>
<accession>A0A9P8G7Q6</accession>
<proteinExistence type="predicted"/>
<dbReference type="AlphaFoldDB" id="A0A9P8G7Q6"/>
<gene>
    <name evidence="2" type="ORF">KCV03_g9669</name>
</gene>
<evidence type="ECO:0000313" key="3">
    <source>
        <dbReference type="Proteomes" id="UP000767238"/>
    </source>
</evidence>